<comment type="similarity">
    <text evidence="2">Belongs to the HPPK family.</text>
</comment>
<dbReference type="CDD" id="cd00483">
    <property type="entry name" value="HPPK"/>
    <property type="match status" value="1"/>
</dbReference>
<evidence type="ECO:0000256" key="4">
    <source>
        <dbReference type="ARBA" id="ARBA00016218"/>
    </source>
</evidence>
<comment type="function">
    <text evidence="10">Catalyzes the transfer of pyrophosphate from adenosine triphosphate (ATP) to 6-hydroxymethyl-7,8-dihydropterin, an enzymatic step in folate biosynthesis pathway.</text>
</comment>
<dbReference type="EMBL" id="CADILD010000003">
    <property type="protein sequence ID" value="CAB3899833.1"/>
    <property type="molecule type" value="Genomic_DNA"/>
</dbReference>
<evidence type="ECO:0000256" key="3">
    <source>
        <dbReference type="ARBA" id="ARBA00013253"/>
    </source>
</evidence>
<comment type="pathway">
    <text evidence="1">Cofactor biosynthesis; tetrahydrofolate biosynthesis; 2-amino-4-hydroxy-6-hydroxymethyl-7,8-dihydropteridine diphosphate from 7,8-dihydroneopterin triphosphate: step 4/4.</text>
</comment>
<sequence>MSPSPVRAYIGLGANLGDSAATLRDVLAELQTTDGIDAVTASPFYRSAPVDATGPDFINAVAALDTRLPPLALLDALQALENRHGRVRPYRNAPRTLDLDLLTYGDVALDHERLILPHPRMHQRAFVLLPLRDLAPDMIVQGRPISMWISLIQDQPIERLPG</sequence>
<keyword evidence="5 14" id="KW-0808">Transferase</keyword>
<protein>
    <recommendedName>
        <fullName evidence="4">2-amino-4-hydroxy-6-hydroxymethyldihydropteridine pyrophosphokinase</fullName>
        <ecNumber evidence="3">2.7.6.3</ecNumber>
    </recommendedName>
    <alternativeName>
        <fullName evidence="11">6-hydroxymethyl-7,8-dihydropterin pyrophosphokinase</fullName>
    </alternativeName>
    <alternativeName>
        <fullName evidence="12">7,8-dihydro-6-hydroxymethylpterin-pyrophosphokinase</fullName>
    </alternativeName>
</protein>
<evidence type="ECO:0000256" key="5">
    <source>
        <dbReference type="ARBA" id="ARBA00022679"/>
    </source>
</evidence>
<keyword evidence="7 14" id="KW-0418">Kinase</keyword>
<dbReference type="InterPro" id="IPR000550">
    <property type="entry name" value="Hppk"/>
</dbReference>
<evidence type="ECO:0000256" key="7">
    <source>
        <dbReference type="ARBA" id="ARBA00022777"/>
    </source>
</evidence>
<keyword evidence="9" id="KW-0289">Folate biosynthesis</keyword>
<name>A0A6S7E878_9BURK</name>
<dbReference type="GO" id="GO:0046656">
    <property type="term" value="P:folic acid biosynthetic process"/>
    <property type="evidence" value="ECO:0007669"/>
    <property type="project" value="UniProtKB-KW"/>
</dbReference>
<organism evidence="14 15">
    <name type="scientific">Achromobacter piechaudii</name>
    <dbReference type="NCBI Taxonomy" id="72556"/>
    <lineage>
        <taxon>Bacteria</taxon>
        <taxon>Pseudomonadati</taxon>
        <taxon>Pseudomonadota</taxon>
        <taxon>Betaproteobacteria</taxon>
        <taxon>Burkholderiales</taxon>
        <taxon>Alcaligenaceae</taxon>
        <taxon>Achromobacter</taxon>
    </lineage>
</organism>
<evidence type="ECO:0000313" key="15">
    <source>
        <dbReference type="Proteomes" id="UP000494105"/>
    </source>
</evidence>
<dbReference type="GO" id="GO:0005524">
    <property type="term" value="F:ATP binding"/>
    <property type="evidence" value="ECO:0007669"/>
    <property type="project" value="UniProtKB-KW"/>
</dbReference>
<gene>
    <name evidence="14" type="primary">folK</name>
    <name evidence="14" type="ORF">LMG1861_04231</name>
</gene>
<evidence type="ECO:0000256" key="11">
    <source>
        <dbReference type="ARBA" id="ARBA00029766"/>
    </source>
</evidence>
<dbReference type="PANTHER" id="PTHR43071:SF1">
    <property type="entry name" value="2-AMINO-4-HYDROXY-6-HYDROXYMETHYLDIHYDROPTERIDINE PYROPHOSPHOKINASE"/>
    <property type="match status" value="1"/>
</dbReference>
<evidence type="ECO:0000256" key="1">
    <source>
        <dbReference type="ARBA" id="ARBA00005051"/>
    </source>
</evidence>
<dbReference type="AlphaFoldDB" id="A0A6S7E878"/>
<dbReference type="GO" id="GO:0016301">
    <property type="term" value="F:kinase activity"/>
    <property type="evidence" value="ECO:0007669"/>
    <property type="project" value="UniProtKB-KW"/>
</dbReference>
<dbReference type="UniPathway" id="UPA00077">
    <property type="reaction ID" value="UER00155"/>
</dbReference>
<dbReference type="NCBIfam" id="TIGR01498">
    <property type="entry name" value="folK"/>
    <property type="match status" value="1"/>
</dbReference>
<dbReference type="Pfam" id="PF01288">
    <property type="entry name" value="HPPK"/>
    <property type="match status" value="1"/>
</dbReference>
<evidence type="ECO:0000313" key="14">
    <source>
        <dbReference type="EMBL" id="CAB3899833.1"/>
    </source>
</evidence>
<keyword evidence="8" id="KW-0067">ATP-binding</keyword>
<dbReference type="SUPFAM" id="SSF55083">
    <property type="entry name" value="6-hydroxymethyl-7,8-dihydropterin pyrophosphokinase, HPPK"/>
    <property type="match status" value="1"/>
</dbReference>
<dbReference type="Proteomes" id="UP000494105">
    <property type="component" value="Unassembled WGS sequence"/>
</dbReference>
<dbReference type="GO" id="GO:0046654">
    <property type="term" value="P:tetrahydrofolate biosynthetic process"/>
    <property type="evidence" value="ECO:0007669"/>
    <property type="project" value="UniProtKB-UniPathway"/>
</dbReference>
<evidence type="ECO:0000256" key="8">
    <source>
        <dbReference type="ARBA" id="ARBA00022840"/>
    </source>
</evidence>
<evidence type="ECO:0000259" key="13">
    <source>
        <dbReference type="PROSITE" id="PS00794"/>
    </source>
</evidence>
<dbReference type="InterPro" id="IPR035907">
    <property type="entry name" value="Hppk_sf"/>
</dbReference>
<dbReference type="RefSeq" id="WP_175129522.1">
    <property type="nucleotide sequence ID" value="NZ_CADILD010000003.1"/>
</dbReference>
<feature type="domain" description="7,8-dihydro-6-hydroxymethylpterin-pyrophosphokinase" evidence="13">
    <location>
        <begin position="91"/>
        <end position="102"/>
    </location>
</feature>
<dbReference type="Gene3D" id="3.30.70.560">
    <property type="entry name" value="7,8-Dihydro-6-hydroxymethylpterin-pyrophosphokinase HPPK"/>
    <property type="match status" value="1"/>
</dbReference>
<dbReference type="NCBIfam" id="NF010692">
    <property type="entry name" value="PRK14092.1"/>
    <property type="match status" value="1"/>
</dbReference>
<proteinExistence type="inferred from homology"/>
<dbReference type="PANTHER" id="PTHR43071">
    <property type="entry name" value="2-AMINO-4-HYDROXY-6-HYDROXYMETHYLDIHYDROPTERIDINE PYROPHOSPHOKINASE"/>
    <property type="match status" value="1"/>
</dbReference>
<dbReference type="EC" id="2.7.6.3" evidence="3"/>
<dbReference type="GO" id="GO:0003848">
    <property type="term" value="F:2-amino-4-hydroxy-6-hydroxymethyldihydropteridine diphosphokinase activity"/>
    <property type="evidence" value="ECO:0007669"/>
    <property type="project" value="UniProtKB-EC"/>
</dbReference>
<accession>A0A6S7E878</accession>
<evidence type="ECO:0000256" key="9">
    <source>
        <dbReference type="ARBA" id="ARBA00022909"/>
    </source>
</evidence>
<evidence type="ECO:0000256" key="6">
    <source>
        <dbReference type="ARBA" id="ARBA00022741"/>
    </source>
</evidence>
<evidence type="ECO:0000256" key="2">
    <source>
        <dbReference type="ARBA" id="ARBA00005810"/>
    </source>
</evidence>
<evidence type="ECO:0000256" key="12">
    <source>
        <dbReference type="ARBA" id="ARBA00033413"/>
    </source>
</evidence>
<dbReference type="PROSITE" id="PS00794">
    <property type="entry name" value="HPPK"/>
    <property type="match status" value="1"/>
</dbReference>
<evidence type="ECO:0000256" key="10">
    <source>
        <dbReference type="ARBA" id="ARBA00029409"/>
    </source>
</evidence>
<reference evidence="14 15" key="1">
    <citation type="submission" date="2020-04" db="EMBL/GenBank/DDBJ databases">
        <authorList>
            <person name="De Canck E."/>
        </authorList>
    </citation>
    <scope>NUCLEOTIDE SEQUENCE [LARGE SCALE GENOMIC DNA]</scope>
    <source>
        <strain evidence="14 15">LMG 1861</strain>
    </source>
</reference>
<keyword evidence="6" id="KW-0547">Nucleotide-binding</keyword>